<dbReference type="InterPro" id="IPR014710">
    <property type="entry name" value="RmlC-like_jellyroll"/>
</dbReference>
<evidence type="ECO:0000256" key="7">
    <source>
        <dbReference type="ARBA" id="ARBA00023211"/>
    </source>
</evidence>
<dbReference type="CDD" id="cd02241">
    <property type="entry name" value="cupin_OxOx"/>
    <property type="match status" value="1"/>
</dbReference>
<evidence type="ECO:0000256" key="4">
    <source>
        <dbReference type="ARBA" id="ARBA00022525"/>
    </source>
</evidence>
<evidence type="ECO:0000256" key="11">
    <source>
        <dbReference type="RuleBase" id="RU366015"/>
    </source>
</evidence>
<dbReference type="PANTHER" id="PTHR31238">
    <property type="entry name" value="GERMIN-LIKE PROTEIN SUBFAMILY 3 MEMBER 3"/>
    <property type="match status" value="1"/>
</dbReference>
<accession>A0A6N2B1T4</accession>
<organism evidence="13">
    <name type="scientific">Solanum chilense</name>
    <name type="common">Tomato</name>
    <name type="synonym">Lycopersicon chilense</name>
    <dbReference type="NCBI Taxonomy" id="4083"/>
    <lineage>
        <taxon>Eukaryota</taxon>
        <taxon>Viridiplantae</taxon>
        <taxon>Streptophyta</taxon>
        <taxon>Embryophyta</taxon>
        <taxon>Tracheophyta</taxon>
        <taxon>Spermatophyta</taxon>
        <taxon>Magnoliopsida</taxon>
        <taxon>eudicotyledons</taxon>
        <taxon>Gunneridae</taxon>
        <taxon>Pentapetalae</taxon>
        <taxon>asterids</taxon>
        <taxon>lamiids</taxon>
        <taxon>Solanales</taxon>
        <taxon>Solanaceae</taxon>
        <taxon>Solanoideae</taxon>
        <taxon>Solaneae</taxon>
        <taxon>Solanum</taxon>
        <taxon>Solanum subgen. Lycopersicon</taxon>
    </lineage>
</organism>
<dbReference type="FunFam" id="2.60.120.10:FF:000005">
    <property type="entry name" value="Germin-like protein subfamily 1 member 8"/>
    <property type="match status" value="1"/>
</dbReference>
<dbReference type="SUPFAM" id="SSF51182">
    <property type="entry name" value="RmlC-like cupins"/>
    <property type="match status" value="1"/>
</dbReference>
<feature type="binding site" evidence="8">
    <location>
        <position position="118"/>
    </location>
    <ligand>
        <name>oxalate</name>
        <dbReference type="ChEBI" id="CHEBI:30623"/>
    </ligand>
</feature>
<feature type="binding site" evidence="9">
    <location>
        <position position="118"/>
    </location>
    <ligand>
        <name>Mn(2+)</name>
        <dbReference type="ChEBI" id="CHEBI:29035"/>
    </ligand>
</feature>
<keyword evidence="6 10" id="KW-1015">Disulfide bond</keyword>
<sequence length="226" mass="25179">MRWLITILVIATFFSSQLAYAYDDNPLQDICVAVQDSNSSVFVNGKICKDPKLANADDFFTSGFNKSGETLYKKYGYATKIVDINNMPGLNTLGISIIRADLEPKGFIPFHIHPRATEIINILDGTIYAGFLLLLPNEDNIYKSRLFAKILNPGDVFVIPRGLIHFIYNVGSTNATVFASFNSQSPGFIFIPDIIFASDPPIIDDALVKGFQLDKNVIRQLQKKFS</sequence>
<dbReference type="PRINTS" id="PR00325">
    <property type="entry name" value="GERMIN"/>
</dbReference>
<keyword evidence="7 8" id="KW-0464">Manganese</keyword>
<dbReference type="GO" id="GO:0030145">
    <property type="term" value="F:manganese ion binding"/>
    <property type="evidence" value="ECO:0007669"/>
    <property type="project" value="UniProtKB-UniRule"/>
</dbReference>
<comment type="caution">
    <text evidence="13">The sequence shown here is derived from an EMBL/GenBank/DDBJ whole genome shotgun (WGS) entry which is preliminary data.</text>
</comment>
<proteinExistence type="inferred from homology"/>
<feature type="signal peptide" evidence="11">
    <location>
        <begin position="1"/>
        <end position="21"/>
    </location>
</feature>
<dbReference type="InterPro" id="IPR006045">
    <property type="entry name" value="Cupin_1"/>
</dbReference>
<feature type="domain" description="Cupin type-1" evidence="12">
    <location>
        <begin position="62"/>
        <end position="219"/>
    </location>
</feature>
<evidence type="ECO:0000256" key="6">
    <source>
        <dbReference type="ARBA" id="ARBA00023157"/>
    </source>
</evidence>
<evidence type="ECO:0000259" key="12">
    <source>
        <dbReference type="SMART" id="SM00835"/>
    </source>
</evidence>
<evidence type="ECO:0000256" key="10">
    <source>
        <dbReference type="PIRSR" id="PIRSR601929-3"/>
    </source>
</evidence>
<comment type="similarity">
    <text evidence="2 11">Belongs to the germin family.</text>
</comment>
<keyword evidence="3 11" id="KW-0052">Apoplast</keyword>
<comment type="subcellular location">
    <subcellularLocation>
        <location evidence="1 11">Secreted</location>
        <location evidence="1 11">Extracellular space</location>
        <location evidence="1 11">Apoplast</location>
    </subcellularLocation>
</comment>
<feature type="disulfide bond" evidence="10">
    <location>
        <begin position="31"/>
        <end position="48"/>
    </location>
</feature>
<name>A0A6N2B1T4_SOLCI</name>
<evidence type="ECO:0000256" key="3">
    <source>
        <dbReference type="ARBA" id="ARBA00022523"/>
    </source>
</evidence>
<evidence type="ECO:0000256" key="8">
    <source>
        <dbReference type="PIRSR" id="PIRSR601929-1"/>
    </source>
</evidence>
<dbReference type="PROSITE" id="PS00725">
    <property type="entry name" value="GERMIN"/>
    <property type="match status" value="1"/>
</dbReference>
<feature type="chain" id="PRO_5027143905" description="Germin-like protein" evidence="11">
    <location>
        <begin position="22"/>
        <end position="226"/>
    </location>
</feature>
<feature type="binding site" evidence="9">
    <location>
        <position position="111"/>
    </location>
    <ligand>
        <name>Mn(2+)</name>
        <dbReference type="ChEBI" id="CHEBI:29035"/>
    </ligand>
</feature>
<dbReference type="InterPro" id="IPR011051">
    <property type="entry name" value="RmlC_Cupin_sf"/>
</dbReference>
<evidence type="ECO:0000256" key="2">
    <source>
        <dbReference type="ARBA" id="ARBA00007456"/>
    </source>
</evidence>
<reference evidence="13" key="1">
    <citation type="submission" date="2019-05" db="EMBL/GenBank/DDBJ databases">
        <title>The de novo reference genome and transcriptome assemblies of the wild tomato species Solanum chilense.</title>
        <authorList>
            <person name="Stam R."/>
            <person name="Nosenko T."/>
            <person name="Hoerger A.C."/>
            <person name="Stephan W."/>
            <person name="Seidel M.A."/>
            <person name="Kuhn J.M.M."/>
            <person name="Haberer G."/>
            <person name="Tellier A."/>
        </authorList>
    </citation>
    <scope>NUCLEOTIDE SEQUENCE</scope>
    <source>
        <tissue evidence="13">Mature leaves</tissue>
    </source>
</reference>
<evidence type="ECO:0000313" key="13">
    <source>
        <dbReference type="EMBL" id="TMW87834.1"/>
    </source>
</evidence>
<evidence type="ECO:0000256" key="9">
    <source>
        <dbReference type="PIRSR" id="PIRSR601929-2"/>
    </source>
</evidence>
<dbReference type="InterPro" id="IPR019780">
    <property type="entry name" value="Germin_Mn-BS"/>
</dbReference>
<feature type="binding site" evidence="9">
    <location>
        <position position="165"/>
    </location>
    <ligand>
        <name>Mn(2+)</name>
        <dbReference type="ChEBI" id="CHEBI:29035"/>
    </ligand>
</feature>
<dbReference type="InterPro" id="IPR001929">
    <property type="entry name" value="Germin"/>
</dbReference>
<evidence type="ECO:0000256" key="1">
    <source>
        <dbReference type="ARBA" id="ARBA00004271"/>
    </source>
</evidence>
<keyword evidence="11" id="KW-0732">Signal</keyword>
<keyword evidence="5 8" id="KW-0479">Metal-binding</keyword>
<keyword evidence="4 11" id="KW-0964">Secreted</keyword>
<dbReference type="EMBL" id="RXGB01005460">
    <property type="protein sequence ID" value="TMW87834.1"/>
    <property type="molecule type" value="Genomic_DNA"/>
</dbReference>
<protein>
    <recommendedName>
        <fullName evidence="11">Germin-like protein</fullName>
    </recommendedName>
</protein>
<gene>
    <name evidence="13" type="ORF">EJD97_019417</name>
</gene>
<dbReference type="Gene3D" id="2.60.120.10">
    <property type="entry name" value="Jelly Rolls"/>
    <property type="match status" value="1"/>
</dbReference>
<dbReference type="AlphaFoldDB" id="A0A6N2B1T4"/>
<dbReference type="GO" id="GO:0048046">
    <property type="term" value="C:apoplast"/>
    <property type="evidence" value="ECO:0007669"/>
    <property type="project" value="UniProtKB-SubCell"/>
</dbReference>
<dbReference type="Pfam" id="PF00190">
    <property type="entry name" value="Cupin_1"/>
    <property type="match status" value="1"/>
</dbReference>
<feature type="binding site" evidence="9">
    <location>
        <position position="113"/>
    </location>
    <ligand>
        <name>Mn(2+)</name>
        <dbReference type="ChEBI" id="CHEBI:29035"/>
    </ligand>
</feature>
<evidence type="ECO:0000256" key="5">
    <source>
        <dbReference type="ARBA" id="ARBA00022723"/>
    </source>
</evidence>
<dbReference type="SMART" id="SM00835">
    <property type="entry name" value="Cupin_1"/>
    <property type="match status" value="1"/>
</dbReference>
<feature type="binding site" evidence="8">
    <location>
        <position position="113"/>
    </location>
    <ligand>
        <name>oxalate</name>
        <dbReference type="ChEBI" id="CHEBI:30623"/>
    </ligand>
</feature>